<dbReference type="EMBL" id="PVUE01000017">
    <property type="protein sequence ID" value="PRZ40402.1"/>
    <property type="molecule type" value="Genomic_DNA"/>
</dbReference>
<keyword evidence="3" id="KW-1185">Reference proteome</keyword>
<feature type="transmembrane region" description="Helical" evidence="1">
    <location>
        <begin position="29"/>
        <end position="48"/>
    </location>
</feature>
<dbReference type="RefSeq" id="WP_106350254.1">
    <property type="nucleotide sequence ID" value="NZ_PVUE01000017.1"/>
</dbReference>
<feature type="transmembrane region" description="Helical" evidence="1">
    <location>
        <begin position="60"/>
        <end position="78"/>
    </location>
</feature>
<proteinExistence type="predicted"/>
<dbReference type="AlphaFoldDB" id="A0A2T0ZVM4"/>
<comment type="caution">
    <text evidence="2">The sequence shown here is derived from an EMBL/GenBank/DDBJ whole genome shotgun (WGS) entry which is preliminary data.</text>
</comment>
<reference evidence="2 3" key="1">
    <citation type="submission" date="2018-03" db="EMBL/GenBank/DDBJ databases">
        <title>Genomic Encyclopedia of Archaeal and Bacterial Type Strains, Phase II (KMG-II): from individual species to whole genera.</title>
        <authorList>
            <person name="Goeker M."/>
        </authorList>
    </citation>
    <scope>NUCLEOTIDE SEQUENCE [LARGE SCALE GENOMIC DNA]</scope>
    <source>
        <strain evidence="2 3">DSM 100065</strain>
    </source>
</reference>
<protein>
    <submittedName>
        <fullName evidence="2">Uncharacterized protein DUF4233</fullName>
    </submittedName>
</protein>
<keyword evidence="1" id="KW-0472">Membrane</keyword>
<accession>A0A2T0ZVM4</accession>
<feature type="transmembrane region" description="Helical" evidence="1">
    <location>
        <begin position="84"/>
        <end position="117"/>
    </location>
</feature>
<sequence>MTDQAPSTPQHHGLPPVDKVKLEKQIRGIYSALLILEAIVVLFVPATIRQMGPGLTWPRLTAIGVIILALIALCAFIKKPWAYAAGWVLQICVIAMGFWVWAMFILGAIFAVMWFFAGKFYHDLKARPDYPQTPETKTS</sequence>
<name>A0A2T0ZVM4_9ACTN</name>
<dbReference type="Proteomes" id="UP000237752">
    <property type="component" value="Unassembled WGS sequence"/>
</dbReference>
<evidence type="ECO:0000313" key="3">
    <source>
        <dbReference type="Proteomes" id="UP000237752"/>
    </source>
</evidence>
<dbReference type="InterPro" id="IPR025327">
    <property type="entry name" value="DUF4233"/>
</dbReference>
<keyword evidence="1" id="KW-0812">Transmembrane</keyword>
<evidence type="ECO:0000313" key="2">
    <source>
        <dbReference type="EMBL" id="PRZ40402.1"/>
    </source>
</evidence>
<organism evidence="2 3">
    <name type="scientific">Antricoccus suffuscus</name>
    <dbReference type="NCBI Taxonomy" id="1629062"/>
    <lineage>
        <taxon>Bacteria</taxon>
        <taxon>Bacillati</taxon>
        <taxon>Actinomycetota</taxon>
        <taxon>Actinomycetes</taxon>
        <taxon>Geodermatophilales</taxon>
        <taxon>Antricoccaceae</taxon>
        <taxon>Antricoccus</taxon>
    </lineage>
</organism>
<dbReference type="Pfam" id="PF14017">
    <property type="entry name" value="DUF4233"/>
    <property type="match status" value="1"/>
</dbReference>
<evidence type="ECO:0000256" key="1">
    <source>
        <dbReference type="SAM" id="Phobius"/>
    </source>
</evidence>
<keyword evidence="1" id="KW-1133">Transmembrane helix</keyword>
<gene>
    <name evidence="2" type="ORF">CLV47_11737</name>
</gene>
<dbReference type="OrthoDB" id="3267755at2"/>